<feature type="compositionally biased region" description="Basic and acidic residues" evidence="1">
    <location>
        <begin position="212"/>
        <end position="221"/>
    </location>
</feature>
<gene>
    <name evidence="3" type="ORF">ERICV_03589</name>
</gene>
<feature type="compositionally biased region" description="Basic and acidic residues" evidence="1">
    <location>
        <begin position="174"/>
        <end position="201"/>
    </location>
</feature>
<reference evidence="3 4" key="1">
    <citation type="journal article" date="2020" name="Int. J. Med. Microbiol.">
        <title>Discovery of Paenibacillus larvae ERIC V: Phenotypic and genomic comparison to genotypes ERIC I-IV reveal different inventories of virulence factors which correlate with epidemiological prevalences of American Foulbrood.</title>
        <authorList>
            <person name="Beims H."/>
            <person name="Bunk B."/>
            <person name="Erler S."/>
            <person name="Mohr K.I."/>
            <person name="Sproer C."/>
            <person name="Pradella S."/>
            <person name="Gunther G."/>
            <person name="Rohde M."/>
            <person name="von der Ohe W."/>
            <person name="Steinert M."/>
        </authorList>
    </citation>
    <scope>NUCLEOTIDE SEQUENCE [LARGE SCALE GENOMIC DNA]</scope>
    <source>
        <strain evidence="3">Eric_V</strain>
    </source>
</reference>
<keyword evidence="2 3" id="KW-0812">Transmembrane</keyword>
<feature type="transmembrane region" description="Helical" evidence="2">
    <location>
        <begin position="107"/>
        <end position="127"/>
    </location>
</feature>
<evidence type="ECO:0000313" key="3">
    <source>
        <dbReference type="EMBL" id="QHZ52690.1"/>
    </source>
</evidence>
<evidence type="ECO:0000256" key="1">
    <source>
        <dbReference type="SAM" id="MobiDB-lite"/>
    </source>
</evidence>
<dbReference type="RefSeq" id="WP_172423562.1">
    <property type="nucleotide sequence ID" value="NZ_CP019717.1"/>
</dbReference>
<protein>
    <submittedName>
        <fullName evidence="3">Putative transmembrane transcriptional regulator (Anti-sigma factor)</fullName>
    </submittedName>
</protein>
<dbReference type="AlphaFoldDB" id="A0A6C0QVN6"/>
<feature type="compositionally biased region" description="Polar residues" evidence="1">
    <location>
        <begin position="146"/>
        <end position="160"/>
    </location>
</feature>
<organism evidence="3 4">
    <name type="scientific">Paenibacillus larvae subsp. larvae</name>
    <dbReference type="NCBI Taxonomy" id="147375"/>
    <lineage>
        <taxon>Bacteria</taxon>
        <taxon>Bacillati</taxon>
        <taxon>Bacillota</taxon>
        <taxon>Bacilli</taxon>
        <taxon>Bacillales</taxon>
        <taxon>Paenibacillaceae</taxon>
        <taxon>Paenibacillus</taxon>
    </lineage>
</organism>
<evidence type="ECO:0000313" key="4">
    <source>
        <dbReference type="Proteomes" id="UP000464330"/>
    </source>
</evidence>
<keyword evidence="2" id="KW-1133">Transmembrane helix</keyword>
<feature type="compositionally biased region" description="Basic and acidic residues" evidence="1">
    <location>
        <begin position="231"/>
        <end position="243"/>
    </location>
</feature>
<name>A0A6C0QVN6_9BACL</name>
<feature type="region of interest" description="Disordered" evidence="1">
    <location>
        <begin position="146"/>
        <end position="255"/>
    </location>
</feature>
<evidence type="ECO:0000256" key="2">
    <source>
        <dbReference type="SAM" id="Phobius"/>
    </source>
</evidence>
<keyword evidence="2" id="KW-0472">Membrane</keyword>
<accession>A0A6C0QVN6</accession>
<dbReference type="EMBL" id="CP019717">
    <property type="protein sequence ID" value="QHZ52690.1"/>
    <property type="molecule type" value="Genomic_DNA"/>
</dbReference>
<dbReference type="Proteomes" id="UP000464330">
    <property type="component" value="Chromosome"/>
</dbReference>
<proteinExistence type="predicted"/>
<sequence length="350" mass="39517">MRCNEAVSFMQEDLDHHLSPVQREKLLLHIEQCSSCMELYWRLKLLEKDIAPLPQIKPPYSLVDRVLPKLPFPDSTGSRAAIVRPLQKSSKQLDRQFRFCKRRFRRYGLGIVATVFGFCMVSLGFTVSSLQTEGAVDAGEIFITAEQSETEPVQPPSEQNMLMEEKPSSQQKVEPVHVEPVKAEKKDDGPNVKQLVEREVQQGEVQQSPKETVSKPNREKPSSQPAAKPSKPKEDPAPDKTEPETPPVQPQPDKDEVNKQIVGKFQEINQNQLKTGDGQLIASNENQKVIIRNADKTIVYSSSFQWKQDDVVLLVGWNGNNSFTYEVASGNLTQKFVIQIQDKVEQPVNS</sequence>